<comment type="caution">
    <text evidence="8">The sequence shown here is derived from an EMBL/GenBank/DDBJ whole genome shotgun (WGS) entry which is preliminary data.</text>
</comment>
<dbReference type="SUPFAM" id="SSF57959">
    <property type="entry name" value="Leucine zipper domain"/>
    <property type="match status" value="1"/>
</dbReference>
<evidence type="ECO:0000313" key="9">
    <source>
        <dbReference type="Proteomes" id="UP001187734"/>
    </source>
</evidence>
<dbReference type="AlphaFoldDB" id="A0AAE8MMF3"/>
<dbReference type="Pfam" id="PF00170">
    <property type="entry name" value="bZIP_1"/>
    <property type="match status" value="1"/>
</dbReference>
<feature type="compositionally biased region" description="Polar residues" evidence="6">
    <location>
        <begin position="121"/>
        <end position="131"/>
    </location>
</feature>
<evidence type="ECO:0000256" key="3">
    <source>
        <dbReference type="ARBA" id="ARBA00023125"/>
    </source>
</evidence>
<dbReference type="CDD" id="cd14687">
    <property type="entry name" value="bZIP_ATF2"/>
    <property type="match status" value="1"/>
</dbReference>
<evidence type="ECO:0000259" key="7">
    <source>
        <dbReference type="PROSITE" id="PS50217"/>
    </source>
</evidence>
<feature type="domain" description="BZIP" evidence="7">
    <location>
        <begin position="152"/>
        <end position="215"/>
    </location>
</feature>
<dbReference type="GO" id="GO:0003677">
    <property type="term" value="F:DNA binding"/>
    <property type="evidence" value="ECO:0007669"/>
    <property type="project" value="UniProtKB-KW"/>
</dbReference>
<dbReference type="EMBL" id="ONZP01000895">
    <property type="protein sequence ID" value="SPJ91933.1"/>
    <property type="molecule type" value="Genomic_DNA"/>
</dbReference>
<dbReference type="PROSITE" id="PS50217">
    <property type="entry name" value="BZIP"/>
    <property type="match status" value="1"/>
</dbReference>
<evidence type="ECO:0000256" key="2">
    <source>
        <dbReference type="ARBA" id="ARBA00023015"/>
    </source>
</evidence>
<evidence type="ECO:0000256" key="1">
    <source>
        <dbReference type="ARBA" id="ARBA00004123"/>
    </source>
</evidence>
<feature type="region of interest" description="Disordered" evidence="6">
    <location>
        <begin position="113"/>
        <end position="145"/>
    </location>
</feature>
<evidence type="ECO:0000313" key="8">
    <source>
        <dbReference type="EMBL" id="SPJ91933.1"/>
    </source>
</evidence>
<dbReference type="Proteomes" id="UP001187734">
    <property type="component" value="Unassembled WGS sequence"/>
</dbReference>
<evidence type="ECO:0000256" key="4">
    <source>
        <dbReference type="ARBA" id="ARBA00023163"/>
    </source>
</evidence>
<dbReference type="Gene3D" id="1.20.5.170">
    <property type="match status" value="1"/>
</dbReference>
<evidence type="ECO:0000256" key="5">
    <source>
        <dbReference type="ARBA" id="ARBA00023242"/>
    </source>
</evidence>
<sequence length="276" mass="30872">MEPLAPNLAASTGTYYVESSVASIPEDDFFLPFFQGFAIPSFEDQGFSTQYPYLDQDTDSLFHKQWLDTSSASQTDASLGQTQEKNSGVSLISGNPLKQLDIDASGPVTKDNLPCHGPTASKPSQIRVTENSNKKPKRGRKPAADFKKKFSAERELHIREKNRKAAGRCRSRKQREEEALDARQKTLEAQNNYLYASYNSLKAEIVHIKRQLLQHTDCDCVMIQQYIDHDVKHCLDSLLSRHSSSPYTSGLVRSAATNQAISPDMNHMDNSTLKSI</sequence>
<organism evidence="8 9">
    <name type="scientific">Fusarium torulosum</name>
    <dbReference type="NCBI Taxonomy" id="33205"/>
    <lineage>
        <taxon>Eukaryota</taxon>
        <taxon>Fungi</taxon>
        <taxon>Dikarya</taxon>
        <taxon>Ascomycota</taxon>
        <taxon>Pezizomycotina</taxon>
        <taxon>Sordariomycetes</taxon>
        <taxon>Hypocreomycetidae</taxon>
        <taxon>Hypocreales</taxon>
        <taxon>Nectriaceae</taxon>
        <taxon>Fusarium</taxon>
    </lineage>
</organism>
<dbReference type="PRINTS" id="PR00043">
    <property type="entry name" value="LEUZIPPRJUN"/>
</dbReference>
<keyword evidence="2" id="KW-0805">Transcription regulation</keyword>
<feature type="region of interest" description="Disordered" evidence="6">
    <location>
        <begin position="73"/>
        <end position="94"/>
    </location>
</feature>
<evidence type="ECO:0000256" key="6">
    <source>
        <dbReference type="SAM" id="MobiDB-lite"/>
    </source>
</evidence>
<dbReference type="InterPro" id="IPR051027">
    <property type="entry name" value="bZIP_transcription_factors"/>
</dbReference>
<keyword evidence="3" id="KW-0238">DNA-binding</keyword>
<accession>A0AAE8MMF3</accession>
<dbReference type="InterPro" id="IPR046347">
    <property type="entry name" value="bZIP_sf"/>
</dbReference>
<protein>
    <recommendedName>
        <fullName evidence="7">BZIP domain-containing protein</fullName>
    </recommendedName>
</protein>
<gene>
    <name evidence="8" type="ORF">FTOL_13587</name>
</gene>
<keyword evidence="4" id="KW-0804">Transcription</keyword>
<feature type="compositionally biased region" description="Polar residues" evidence="6">
    <location>
        <begin position="73"/>
        <end position="93"/>
    </location>
</feature>
<dbReference type="PANTHER" id="PTHR19304">
    <property type="entry name" value="CYCLIC-AMP RESPONSE ELEMENT BINDING PROTEIN"/>
    <property type="match status" value="1"/>
</dbReference>
<comment type="subcellular location">
    <subcellularLocation>
        <location evidence="1">Nucleus</location>
    </subcellularLocation>
</comment>
<dbReference type="GO" id="GO:0005634">
    <property type="term" value="C:nucleus"/>
    <property type="evidence" value="ECO:0007669"/>
    <property type="project" value="UniProtKB-SubCell"/>
</dbReference>
<dbReference type="InterPro" id="IPR004827">
    <property type="entry name" value="bZIP"/>
</dbReference>
<dbReference type="GO" id="GO:0003700">
    <property type="term" value="F:DNA-binding transcription factor activity"/>
    <property type="evidence" value="ECO:0007669"/>
    <property type="project" value="InterPro"/>
</dbReference>
<reference evidence="8" key="1">
    <citation type="submission" date="2018-03" db="EMBL/GenBank/DDBJ databases">
        <authorList>
            <person name="Guldener U."/>
        </authorList>
    </citation>
    <scope>NUCLEOTIDE SEQUENCE</scope>
</reference>
<dbReference type="InterPro" id="IPR002112">
    <property type="entry name" value="Leuzip_Jun"/>
</dbReference>
<keyword evidence="9" id="KW-1185">Reference proteome</keyword>
<keyword evidence="5" id="KW-0539">Nucleus</keyword>
<proteinExistence type="predicted"/>
<name>A0AAE8MMF3_9HYPO</name>
<dbReference type="SMART" id="SM00338">
    <property type="entry name" value="BRLZ"/>
    <property type="match status" value="1"/>
</dbReference>